<dbReference type="CDD" id="cd08054">
    <property type="entry name" value="gp6"/>
    <property type="match status" value="1"/>
</dbReference>
<protein>
    <submittedName>
        <fullName evidence="1">Phage gp6-like head-tail connector protein</fullName>
    </submittedName>
</protein>
<reference evidence="1 2" key="1">
    <citation type="submission" date="2020-08" db="EMBL/GenBank/DDBJ databases">
        <title>Enterococcus faecalis SF28073 genome assembly.</title>
        <authorList>
            <person name="Duerkop B.A."/>
            <person name="Johnson C.N."/>
        </authorList>
    </citation>
    <scope>NUCLEOTIDE SEQUENCE [LARGE SCALE GENOMIC DNA]</scope>
    <source>
        <strain evidence="1 2">SF28073</strain>
    </source>
</reference>
<dbReference type="InterPro" id="IPR006450">
    <property type="entry name" value="Phage_HK97_gp6-like"/>
</dbReference>
<evidence type="ECO:0000313" key="1">
    <source>
        <dbReference type="EMBL" id="QNP37419.1"/>
    </source>
</evidence>
<gene>
    <name evidence="1" type="ORF">H9Q64_13270</name>
</gene>
<dbReference type="Proteomes" id="UP000516122">
    <property type="component" value="Chromosome"/>
</dbReference>
<dbReference type="RefSeq" id="WP_002417391.1">
    <property type="nucleotide sequence ID" value="NZ_JANZQZ010000001.1"/>
</dbReference>
<dbReference type="NCBIfam" id="TIGR01560">
    <property type="entry name" value="put_DNA_pack"/>
    <property type="match status" value="1"/>
</dbReference>
<name>A0A7H0FN03_ENTFL</name>
<accession>A0A7H0FN03</accession>
<dbReference type="AlphaFoldDB" id="A0A7H0FN03"/>
<dbReference type="EMBL" id="CP060804">
    <property type="protein sequence ID" value="QNP37419.1"/>
    <property type="molecule type" value="Genomic_DNA"/>
</dbReference>
<proteinExistence type="predicted"/>
<sequence length="96" mass="10919">MVNVNNEAETLSLEEKFKAHIHFEEGMDDSMLSFYLNMAKNYVKTATGGQEEYLILMVAGIAYEYRISEDELDKAINAITPFIIQGVIQHAEETNQ</sequence>
<organism evidence="1 2">
    <name type="scientific">Enterococcus faecalis</name>
    <name type="common">Streptococcus faecalis</name>
    <dbReference type="NCBI Taxonomy" id="1351"/>
    <lineage>
        <taxon>Bacteria</taxon>
        <taxon>Bacillati</taxon>
        <taxon>Bacillota</taxon>
        <taxon>Bacilli</taxon>
        <taxon>Lactobacillales</taxon>
        <taxon>Enterococcaceae</taxon>
        <taxon>Enterococcus</taxon>
    </lineage>
</organism>
<evidence type="ECO:0000313" key="2">
    <source>
        <dbReference type="Proteomes" id="UP000516122"/>
    </source>
</evidence>